<evidence type="ECO:0000313" key="7">
    <source>
        <dbReference type="EMBL" id="MFC4200243.1"/>
    </source>
</evidence>
<evidence type="ECO:0000256" key="1">
    <source>
        <dbReference type="ARBA" id="ARBA00004141"/>
    </source>
</evidence>
<evidence type="ECO:0000256" key="5">
    <source>
        <dbReference type="SAM" id="Phobius"/>
    </source>
</evidence>
<dbReference type="InterPro" id="IPR007829">
    <property type="entry name" value="TM2"/>
</dbReference>
<gene>
    <name evidence="7" type="ORF">ACFOY1_04680</name>
</gene>
<dbReference type="Pfam" id="PF05154">
    <property type="entry name" value="TM2"/>
    <property type="match status" value="1"/>
</dbReference>
<dbReference type="Proteomes" id="UP001595848">
    <property type="component" value="Unassembled WGS sequence"/>
</dbReference>
<dbReference type="EMBL" id="JBHSBV010000001">
    <property type="protein sequence ID" value="MFC4200243.1"/>
    <property type="molecule type" value="Genomic_DNA"/>
</dbReference>
<comment type="caution">
    <text evidence="7">The sequence shown here is derived from an EMBL/GenBank/DDBJ whole genome shotgun (WGS) entry which is preliminary data.</text>
</comment>
<accession>A0ABV8NWA1</accession>
<dbReference type="RefSeq" id="WP_217965013.1">
    <property type="nucleotide sequence ID" value="NZ_JAHTBN010000005.1"/>
</dbReference>
<sequence length="105" mass="11233">MDNNQAAVTMLYDANKKSAVVAYLLWFFLGALGGHRFYVGKIGSAIGMIILLVIGSMLAMVGIGTVLLAILGIWVIVDAFLIPKWIRIDNTRLATKLAGGGQVPN</sequence>
<protein>
    <submittedName>
        <fullName evidence="7">TM2 domain-containing protein</fullName>
    </submittedName>
</protein>
<keyword evidence="8" id="KW-1185">Reference proteome</keyword>
<evidence type="ECO:0000259" key="6">
    <source>
        <dbReference type="Pfam" id="PF05154"/>
    </source>
</evidence>
<keyword evidence="3 5" id="KW-1133">Transmembrane helix</keyword>
<dbReference type="InterPro" id="IPR050932">
    <property type="entry name" value="TM2D1-3-like"/>
</dbReference>
<evidence type="ECO:0000256" key="2">
    <source>
        <dbReference type="ARBA" id="ARBA00022692"/>
    </source>
</evidence>
<evidence type="ECO:0000256" key="4">
    <source>
        <dbReference type="ARBA" id="ARBA00023136"/>
    </source>
</evidence>
<keyword evidence="2 5" id="KW-0812">Transmembrane</keyword>
<evidence type="ECO:0000256" key="3">
    <source>
        <dbReference type="ARBA" id="ARBA00022989"/>
    </source>
</evidence>
<comment type="subcellular location">
    <subcellularLocation>
        <location evidence="1">Membrane</location>
        <topology evidence="1">Multi-pass membrane protein</topology>
    </subcellularLocation>
</comment>
<feature type="domain" description="TM2" evidence="6">
    <location>
        <begin position="15"/>
        <end position="78"/>
    </location>
</feature>
<name>A0ABV8NWA1_9BURK</name>
<dbReference type="PANTHER" id="PTHR21016">
    <property type="entry name" value="BETA-AMYLOID BINDING PROTEIN-RELATED"/>
    <property type="match status" value="1"/>
</dbReference>
<proteinExistence type="predicted"/>
<feature type="transmembrane region" description="Helical" evidence="5">
    <location>
        <begin position="45"/>
        <end position="77"/>
    </location>
</feature>
<keyword evidence="4 5" id="KW-0472">Membrane</keyword>
<feature type="transmembrane region" description="Helical" evidence="5">
    <location>
        <begin position="20"/>
        <end position="39"/>
    </location>
</feature>
<organism evidence="7 8">
    <name type="scientific">Candidimonas humi</name>
    <dbReference type="NCBI Taxonomy" id="683355"/>
    <lineage>
        <taxon>Bacteria</taxon>
        <taxon>Pseudomonadati</taxon>
        <taxon>Pseudomonadota</taxon>
        <taxon>Betaproteobacteria</taxon>
        <taxon>Burkholderiales</taxon>
        <taxon>Alcaligenaceae</taxon>
        <taxon>Candidimonas</taxon>
    </lineage>
</organism>
<evidence type="ECO:0000313" key="8">
    <source>
        <dbReference type="Proteomes" id="UP001595848"/>
    </source>
</evidence>
<reference evidence="8" key="1">
    <citation type="journal article" date="2019" name="Int. J. Syst. Evol. Microbiol.">
        <title>The Global Catalogue of Microorganisms (GCM) 10K type strain sequencing project: providing services to taxonomists for standard genome sequencing and annotation.</title>
        <authorList>
            <consortium name="The Broad Institute Genomics Platform"/>
            <consortium name="The Broad Institute Genome Sequencing Center for Infectious Disease"/>
            <person name="Wu L."/>
            <person name="Ma J."/>
        </authorList>
    </citation>
    <scope>NUCLEOTIDE SEQUENCE [LARGE SCALE GENOMIC DNA]</scope>
    <source>
        <strain evidence="8">LMG 24813</strain>
    </source>
</reference>
<dbReference type="PANTHER" id="PTHR21016:SF25">
    <property type="entry name" value="TM2 DOMAIN-CONTAINING PROTEIN DDB_G0277895-RELATED"/>
    <property type="match status" value="1"/>
</dbReference>